<accession>A0A2B7YC49</accession>
<organism evidence="3 4">
    <name type="scientific">Polytolypa hystricis (strain UAMH7299)</name>
    <dbReference type="NCBI Taxonomy" id="1447883"/>
    <lineage>
        <taxon>Eukaryota</taxon>
        <taxon>Fungi</taxon>
        <taxon>Dikarya</taxon>
        <taxon>Ascomycota</taxon>
        <taxon>Pezizomycotina</taxon>
        <taxon>Eurotiomycetes</taxon>
        <taxon>Eurotiomycetidae</taxon>
        <taxon>Onygenales</taxon>
        <taxon>Onygenales incertae sedis</taxon>
        <taxon>Polytolypa</taxon>
    </lineage>
</organism>
<feature type="transmembrane region" description="Helical" evidence="2">
    <location>
        <begin position="142"/>
        <end position="163"/>
    </location>
</feature>
<feature type="transmembrane region" description="Helical" evidence="2">
    <location>
        <begin position="20"/>
        <end position="38"/>
    </location>
</feature>
<sequence>MACLFSQSTAFFYFTESSRWVYLVLFLILSFCAFFWPCTAQTIGTGIPTPRPSSSSSSFSWASGSTLTSASTPSEVLPSHVPTTVIVPAAVAVPTTVVVTESPVLPFVVPTTTETLTFNPRTDPTSDHYSSRRRDFPDATDLAPLVLLGAFLFGSAFPLPVLLFGANTIVYPVGSAAALASAASWLTLDMFPTPEQLKTEDPDDPDDPEPTESEPSDPETTSEVSSTTASSTSMSTGPIQTITVTETLSPSSVIAEISGADYVTYDDIYAYSPIGEVTTYDYGGMQTSPGASASAPTTQNPTTVKNPTTTSAAPSPSGSLSCNQERDLSGPSGDSLADGLRAYNTLDTSANEPLEFYQNALNAIISACIEQQNFFGGTYQQGSEQYEVFNSEYPDNQDPLTIPEPTAVPEPTTSDSRSASLSSSTYGPKTGLLTAAPSLRKKLKAAEGSLGGISQTPRPM</sequence>
<keyword evidence="2" id="KW-0812">Transmembrane</keyword>
<keyword evidence="2" id="KW-0472">Membrane</keyword>
<feature type="compositionally biased region" description="Acidic residues" evidence="1">
    <location>
        <begin position="201"/>
        <end position="217"/>
    </location>
</feature>
<evidence type="ECO:0000313" key="4">
    <source>
        <dbReference type="Proteomes" id="UP000224634"/>
    </source>
</evidence>
<keyword evidence="2" id="KW-1133">Transmembrane helix</keyword>
<feature type="compositionally biased region" description="Low complexity" evidence="1">
    <location>
        <begin position="307"/>
        <end position="317"/>
    </location>
</feature>
<name>A0A2B7YC49_POLH7</name>
<keyword evidence="4" id="KW-1185">Reference proteome</keyword>
<proteinExistence type="predicted"/>
<evidence type="ECO:0000313" key="3">
    <source>
        <dbReference type="EMBL" id="PGH21654.1"/>
    </source>
</evidence>
<comment type="caution">
    <text evidence="3">The sequence shown here is derived from an EMBL/GenBank/DDBJ whole genome shotgun (WGS) entry which is preliminary data.</text>
</comment>
<dbReference type="EMBL" id="PDNA01000032">
    <property type="protein sequence ID" value="PGH21654.1"/>
    <property type="molecule type" value="Genomic_DNA"/>
</dbReference>
<feature type="region of interest" description="Disordered" evidence="1">
    <location>
        <begin position="289"/>
        <end position="336"/>
    </location>
</feature>
<feature type="region of interest" description="Disordered" evidence="1">
    <location>
        <begin position="391"/>
        <end position="432"/>
    </location>
</feature>
<dbReference type="AlphaFoldDB" id="A0A2B7YC49"/>
<dbReference type="Proteomes" id="UP000224634">
    <property type="component" value="Unassembled WGS sequence"/>
</dbReference>
<protein>
    <submittedName>
        <fullName evidence="3">Uncharacterized protein</fullName>
    </submittedName>
</protein>
<evidence type="ECO:0000256" key="2">
    <source>
        <dbReference type="SAM" id="Phobius"/>
    </source>
</evidence>
<feature type="compositionally biased region" description="Low complexity" evidence="1">
    <location>
        <begin position="218"/>
        <end position="236"/>
    </location>
</feature>
<gene>
    <name evidence="3" type="ORF">AJ80_03087</name>
</gene>
<evidence type="ECO:0000256" key="1">
    <source>
        <dbReference type="SAM" id="MobiDB-lite"/>
    </source>
</evidence>
<feature type="transmembrane region" description="Helical" evidence="2">
    <location>
        <begin position="169"/>
        <end position="188"/>
    </location>
</feature>
<dbReference type="OrthoDB" id="3786836at2759"/>
<feature type="region of interest" description="Disordered" evidence="1">
    <location>
        <begin position="194"/>
        <end position="238"/>
    </location>
</feature>
<feature type="compositionally biased region" description="Polar residues" evidence="1">
    <location>
        <begin position="289"/>
        <end position="306"/>
    </location>
</feature>
<reference evidence="3 4" key="1">
    <citation type="submission" date="2017-10" db="EMBL/GenBank/DDBJ databases">
        <title>Comparative genomics in systemic dimorphic fungi from Ajellomycetaceae.</title>
        <authorList>
            <person name="Munoz J.F."/>
            <person name="Mcewen J.G."/>
            <person name="Clay O.K."/>
            <person name="Cuomo C.A."/>
        </authorList>
    </citation>
    <scope>NUCLEOTIDE SEQUENCE [LARGE SCALE GENOMIC DNA]</scope>
    <source>
        <strain evidence="3 4">UAMH7299</strain>
    </source>
</reference>
<feature type="compositionally biased region" description="Low complexity" evidence="1">
    <location>
        <begin position="412"/>
        <end position="425"/>
    </location>
</feature>